<reference evidence="1 2" key="2">
    <citation type="submission" date="2019-04" db="EMBL/GenBank/DDBJ databases">
        <title>The genome sequence of big-headed turtle.</title>
        <authorList>
            <person name="Gong S."/>
        </authorList>
    </citation>
    <scope>NUCLEOTIDE SEQUENCE [LARGE SCALE GENOMIC DNA]</scope>
    <source>
        <strain evidence="1">DO16091913</strain>
        <tissue evidence="1">Muscle</tissue>
    </source>
</reference>
<protein>
    <submittedName>
        <fullName evidence="1">Putative low-specificity L-threonine aldolase 2</fullName>
    </submittedName>
</protein>
<sequence length="105" mass="11717">MQPLVSWDTLPTGAEIKKPRSGPMQAAATVNSRKFISFLYIVLFIINKVYPDSGLLISNILQREGRGIFLGSDLRNVLLLPSPALPYPTPSPPRRQRPAYYCMGQ</sequence>
<accession>A0A4D9EG87</accession>
<comment type="caution">
    <text evidence="1">The sequence shown here is derived from an EMBL/GenBank/DDBJ whole genome shotgun (WGS) entry which is preliminary data.</text>
</comment>
<gene>
    <name evidence="1" type="ORF">DR999_PMT10455</name>
</gene>
<dbReference type="EMBL" id="QXTE01000094">
    <property type="protein sequence ID" value="TFK06783.1"/>
    <property type="molecule type" value="Genomic_DNA"/>
</dbReference>
<dbReference type="Proteomes" id="UP000297703">
    <property type="component" value="Unassembled WGS sequence"/>
</dbReference>
<evidence type="ECO:0000313" key="1">
    <source>
        <dbReference type="EMBL" id="TFK06783.1"/>
    </source>
</evidence>
<keyword evidence="2" id="KW-1185">Reference proteome</keyword>
<dbReference type="AlphaFoldDB" id="A0A4D9EG87"/>
<reference evidence="1 2" key="1">
    <citation type="submission" date="2019-04" db="EMBL/GenBank/DDBJ databases">
        <title>Draft genome of the big-headed turtle Platysternon megacephalum.</title>
        <authorList>
            <person name="Gong S."/>
        </authorList>
    </citation>
    <scope>NUCLEOTIDE SEQUENCE [LARGE SCALE GENOMIC DNA]</scope>
    <source>
        <strain evidence="1">DO16091913</strain>
        <tissue evidence="1">Muscle</tissue>
    </source>
</reference>
<organism evidence="1 2">
    <name type="scientific">Platysternon megacephalum</name>
    <name type="common">big-headed turtle</name>
    <dbReference type="NCBI Taxonomy" id="55544"/>
    <lineage>
        <taxon>Eukaryota</taxon>
        <taxon>Metazoa</taxon>
        <taxon>Chordata</taxon>
        <taxon>Craniata</taxon>
        <taxon>Vertebrata</taxon>
        <taxon>Euteleostomi</taxon>
        <taxon>Archelosauria</taxon>
        <taxon>Testudinata</taxon>
        <taxon>Testudines</taxon>
        <taxon>Cryptodira</taxon>
        <taxon>Durocryptodira</taxon>
        <taxon>Testudinoidea</taxon>
        <taxon>Platysternidae</taxon>
        <taxon>Platysternon</taxon>
    </lineage>
</organism>
<proteinExistence type="predicted"/>
<name>A0A4D9EG87_9SAUR</name>
<evidence type="ECO:0000313" key="2">
    <source>
        <dbReference type="Proteomes" id="UP000297703"/>
    </source>
</evidence>